<keyword evidence="1" id="KW-0862">Zinc</keyword>
<feature type="region of interest" description="Disordered" evidence="2">
    <location>
        <begin position="1"/>
        <end position="22"/>
    </location>
</feature>
<gene>
    <name evidence="4" type="ORF">SteCoe_7889</name>
</gene>
<comment type="caution">
    <text evidence="4">The sequence shown here is derived from an EMBL/GenBank/DDBJ whole genome shotgun (WGS) entry which is preliminary data.</text>
</comment>
<keyword evidence="1" id="KW-0863">Zinc-finger</keyword>
<dbReference type="OrthoDB" id="514276at2759"/>
<evidence type="ECO:0000259" key="3">
    <source>
        <dbReference type="PROSITE" id="PS50103"/>
    </source>
</evidence>
<dbReference type="EMBL" id="MPUH01000115">
    <property type="protein sequence ID" value="OMJ89900.1"/>
    <property type="molecule type" value="Genomic_DNA"/>
</dbReference>
<accession>A0A1R2CLS9</accession>
<dbReference type="Gene3D" id="4.10.1000.10">
    <property type="entry name" value="Zinc finger, CCCH-type"/>
    <property type="match status" value="1"/>
</dbReference>
<evidence type="ECO:0000256" key="2">
    <source>
        <dbReference type="SAM" id="MobiDB-lite"/>
    </source>
</evidence>
<dbReference type="Proteomes" id="UP000187209">
    <property type="component" value="Unassembled WGS sequence"/>
</dbReference>
<feature type="compositionally biased region" description="Basic and acidic residues" evidence="2">
    <location>
        <begin position="1"/>
        <end position="15"/>
    </location>
</feature>
<evidence type="ECO:0000313" key="4">
    <source>
        <dbReference type="EMBL" id="OMJ89900.1"/>
    </source>
</evidence>
<evidence type="ECO:0000313" key="5">
    <source>
        <dbReference type="Proteomes" id="UP000187209"/>
    </source>
</evidence>
<evidence type="ECO:0000256" key="1">
    <source>
        <dbReference type="PROSITE-ProRule" id="PRU00723"/>
    </source>
</evidence>
<name>A0A1R2CLS9_9CILI</name>
<organism evidence="4 5">
    <name type="scientific">Stentor coeruleus</name>
    <dbReference type="NCBI Taxonomy" id="5963"/>
    <lineage>
        <taxon>Eukaryota</taxon>
        <taxon>Sar</taxon>
        <taxon>Alveolata</taxon>
        <taxon>Ciliophora</taxon>
        <taxon>Postciliodesmatophora</taxon>
        <taxon>Heterotrichea</taxon>
        <taxon>Heterotrichida</taxon>
        <taxon>Stentoridae</taxon>
        <taxon>Stentor</taxon>
    </lineage>
</organism>
<keyword evidence="5" id="KW-1185">Reference proteome</keyword>
<keyword evidence="1" id="KW-0479">Metal-binding</keyword>
<dbReference type="PROSITE" id="PS50103">
    <property type="entry name" value="ZF_C3H1"/>
    <property type="match status" value="1"/>
</dbReference>
<proteinExistence type="predicted"/>
<dbReference type="GO" id="GO:0008270">
    <property type="term" value="F:zinc ion binding"/>
    <property type="evidence" value="ECO:0007669"/>
    <property type="project" value="UniProtKB-KW"/>
</dbReference>
<dbReference type="InterPro" id="IPR000571">
    <property type="entry name" value="Znf_CCCH"/>
</dbReference>
<protein>
    <recommendedName>
        <fullName evidence="3">C3H1-type domain-containing protein</fullName>
    </recommendedName>
</protein>
<reference evidence="4 5" key="1">
    <citation type="submission" date="2016-11" db="EMBL/GenBank/DDBJ databases">
        <title>The macronuclear genome of Stentor coeruleus: a giant cell with tiny introns.</title>
        <authorList>
            <person name="Slabodnick M."/>
            <person name="Ruby J.G."/>
            <person name="Reiff S.B."/>
            <person name="Swart E.C."/>
            <person name="Gosai S."/>
            <person name="Prabakaran S."/>
            <person name="Witkowska E."/>
            <person name="Larue G.E."/>
            <person name="Fisher S."/>
            <person name="Freeman R.M."/>
            <person name="Gunawardena J."/>
            <person name="Chu W."/>
            <person name="Stover N.A."/>
            <person name="Gregory B.D."/>
            <person name="Nowacki M."/>
            <person name="Derisi J."/>
            <person name="Roy S.W."/>
            <person name="Marshall W.F."/>
            <person name="Sood P."/>
        </authorList>
    </citation>
    <scope>NUCLEOTIDE SEQUENCE [LARGE SCALE GENOMIC DNA]</scope>
    <source>
        <strain evidence="4">WM001</strain>
    </source>
</reference>
<feature type="zinc finger region" description="C3H1-type" evidence="1">
    <location>
        <begin position="145"/>
        <end position="173"/>
    </location>
</feature>
<feature type="domain" description="C3H1-type" evidence="3">
    <location>
        <begin position="145"/>
        <end position="173"/>
    </location>
</feature>
<dbReference type="AlphaFoldDB" id="A0A1R2CLS9"/>
<sequence length="261" mass="31268">MDRKSQYRQNYERPRQGPNFNYPENKFKELQNDYPDIPGVYIQKVLHELTGEENVRQALLQESKKISQFDHPDWVKDYYKALQCQNKSRCLNPICRYYHQKGERRRVYKYKKYSHNFCPQASQCSDLDQCEFSHTINEILYHPLIYRSKPCPYMKNEQFCPLAEFCPLSHEILDEAQALEEFLSAHQKLDSLYLALYNVENDIKEKLKIEEDYMEQTRCQCGYDKDYLRDPCGHAACSECFSNPICKYCRNETIAYKINFD</sequence>